<dbReference type="AlphaFoldDB" id="A0AAD6VM70"/>
<sequence>MTRTRARRPSRIEAPHGVPPRKCLGSSPASQRRRRTADDQQSQAPAIRGAQCSGLYGLGPRRGELNAPPQTPASSSMDVLFVLIIPLCTASFKLNSSSIKKGYVNMNLVAASELPQHVNATT</sequence>
<proteinExistence type="predicted"/>
<evidence type="ECO:0000313" key="2">
    <source>
        <dbReference type="EMBL" id="KAJ7215890.1"/>
    </source>
</evidence>
<keyword evidence="3" id="KW-1185">Reference proteome</keyword>
<protein>
    <submittedName>
        <fullName evidence="2">Uncharacterized protein</fullName>
    </submittedName>
</protein>
<dbReference type="Proteomes" id="UP001219525">
    <property type="component" value="Unassembled WGS sequence"/>
</dbReference>
<dbReference type="EMBL" id="JARJCW010000016">
    <property type="protein sequence ID" value="KAJ7215890.1"/>
    <property type="molecule type" value="Genomic_DNA"/>
</dbReference>
<organism evidence="2 3">
    <name type="scientific">Mycena pura</name>
    <dbReference type="NCBI Taxonomy" id="153505"/>
    <lineage>
        <taxon>Eukaryota</taxon>
        <taxon>Fungi</taxon>
        <taxon>Dikarya</taxon>
        <taxon>Basidiomycota</taxon>
        <taxon>Agaricomycotina</taxon>
        <taxon>Agaricomycetes</taxon>
        <taxon>Agaricomycetidae</taxon>
        <taxon>Agaricales</taxon>
        <taxon>Marasmiineae</taxon>
        <taxon>Mycenaceae</taxon>
        <taxon>Mycena</taxon>
    </lineage>
</organism>
<gene>
    <name evidence="2" type="ORF">GGX14DRAFT_562350</name>
</gene>
<comment type="caution">
    <text evidence="2">The sequence shown here is derived from an EMBL/GenBank/DDBJ whole genome shotgun (WGS) entry which is preliminary data.</text>
</comment>
<name>A0AAD6VM70_9AGAR</name>
<evidence type="ECO:0000256" key="1">
    <source>
        <dbReference type="SAM" id="MobiDB-lite"/>
    </source>
</evidence>
<reference evidence="2" key="1">
    <citation type="submission" date="2023-03" db="EMBL/GenBank/DDBJ databases">
        <title>Massive genome expansion in bonnet fungi (Mycena s.s.) driven by repeated elements and novel gene families across ecological guilds.</title>
        <authorList>
            <consortium name="Lawrence Berkeley National Laboratory"/>
            <person name="Harder C.B."/>
            <person name="Miyauchi S."/>
            <person name="Viragh M."/>
            <person name="Kuo A."/>
            <person name="Thoen E."/>
            <person name="Andreopoulos B."/>
            <person name="Lu D."/>
            <person name="Skrede I."/>
            <person name="Drula E."/>
            <person name="Henrissat B."/>
            <person name="Morin E."/>
            <person name="Kohler A."/>
            <person name="Barry K."/>
            <person name="LaButti K."/>
            <person name="Morin E."/>
            <person name="Salamov A."/>
            <person name="Lipzen A."/>
            <person name="Mereny Z."/>
            <person name="Hegedus B."/>
            <person name="Baldrian P."/>
            <person name="Stursova M."/>
            <person name="Weitz H."/>
            <person name="Taylor A."/>
            <person name="Grigoriev I.V."/>
            <person name="Nagy L.G."/>
            <person name="Martin F."/>
            <person name="Kauserud H."/>
        </authorList>
    </citation>
    <scope>NUCLEOTIDE SEQUENCE</scope>
    <source>
        <strain evidence="2">9144</strain>
    </source>
</reference>
<evidence type="ECO:0000313" key="3">
    <source>
        <dbReference type="Proteomes" id="UP001219525"/>
    </source>
</evidence>
<accession>A0AAD6VM70</accession>
<feature type="region of interest" description="Disordered" evidence="1">
    <location>
        <begin position="1"/>
        <end position="72"/>
    </location>
</feature>